<dbReference type="InterPro" id="IPR018389">
    <property type="entry name" value="DctP_fam"/>
</dbReference>
<keyword evidence="6" id="KW-1185">Reference proteome</keyword>
<evidence type="ECO:0000256" key="4">
    <source>
        <dbReference type="ARBA" id="ARBA00022729"/>
    </source>
</evidence>
<dbReference type="PIRSF" id="PIRSF006470">
    <property type="entry name" value="DctB"/>
    <property type="match status" value="1"/>
</dbReference>
<evidence type="ECO:0000256" key="1">
    <source>
        <dbReference type="ARBA" id="ARBA00004196"/>
    </source>
</evidence>
<dbReference type="RefSeq" id="WP_369018506.1">
    <property type="nucleotide sequence ID" value="NZ_CP121689.1"/>
</dbReference>
<dbReference type="PANTHER" id="PTHR33376">
    <property type="match status" value="1"/>
</dbReference>
<reference evidence="5 6" key="1">
    <citation type="submission" date="2023-03" db="EMBL/GenBank/DDBJ databases">
        <title>Novel Species.</title>
        <authorList>
            <person name="Ma S."/>
        </authorList>
    </citation>
    <scope>NUCLEOTIDE SEQUENCE [LARGE SCALE GENOMIC DNA]</scope>
    <source>
        <strain evidence="5 6">B11</strain>
    </source>
</reference>
<accession>A0ABZ2YDF1</accession>
<keyword evidence="4" id="KW-0732">Signal</keyword>
<dbReference type="Pfam" id="PF03480">
    <property type="entry name" value="DctP"/>
    <property type="match status" value="1"/>
</dbReference>
<dbReference type="EMBL" id="CP121689">
    <property type="protein sequence ID" value="WZL76348.1"/>
    <property type="molecule type" value="Genomic_DNA"/>
</dbReference>
<organism evidence="5 6">
    <name type="scientific">Thermatribacter velox</name>
    <dbReference type="NCBI Taxonomy" id="3039681"/>
    <lineage>
        <taxon>Bacteria</taxon>
        <taxon>Pseudomonadati</taxon>
        <taxon>Atribacterota</taxon>
        <taxon>Atribacteria</taxon>
        <taxon>Atribacterales</taxon>
        <taxon>Thermatribacteraceae</taxon>
        <taxon>Thermatribacter</taxon>
    </lineage>
</organism>
<dbReference type="PANTHER" id="PTHR33376:SF4">
    <property type="entry name" value="SIALIC ACID-BINDING PERIPLASMIC PROTEIN SIAP"/>
    <property type="match status" value="1"/>
</dbReference>
<dbReference type="Proteomes" id="UP001461341">
    <property type="component" value="Chromosome"/>
</dbReference>
<keyword evidence="3" id="KW-0813">Transport</keyword>
<dbReference type="CDD" id="cd13603">
    <property type="entry name" value="PBP2_TRAP_Siap_TeaA_like"/>
    <property type="match status" value="1"/>
</dbReference>
<dbReference type="NCBIfam" id="NF037995">
    <property type="entry name" value="TRAP_S1"/>
    <property type="match status" value="1"/>
</dbReference>
<comment type="subcellular location">
    <subcellularLocation>
        <location evidence="1">Cell envelope</location>
    </subcellularLocation>
</comment>
<sequence>MKRFYWVIVFMVLCFFLLGLSGIAGAVMHLKYGHVERTEDPQHQFALYLSNRVKELTEGRIIIDVYPHAQLGEVNELINGVKSGIIEMGHHVFASLAQVYPDAAVFSLPYLYRDIEHGIKAVNPETSPVMQKINEELMKKGNMLVLGAYTRGYRHLSANFPVYSPADLKGKKIRGVPLQMWTSLIKGMGAIPVPVAIAEVPTALMTGLIEGQENPLAQMWASKLYEVQSHIMLTGHMVDLLCVFINRNVWERIPESDRELIKQAMAETSEYSLKFALEKEEEYIQMFKEKGVTIITKEDGLDVDAFREAVLEQVRKDFPEWTGYIEEIQKIDP</sequence>
<dbReference type="Gene3D" id="3.40.190.170">
    <property type="entry name" value="Bacterial extracellular solute-binding protein, family 7"/>
    <property type="match status" value="1"/>
</dbReference>
<gene>
    <name evidence="5" type="ORF">QBE54_01030</name>
</gene>
<evidence type="ECO:0000256" key="3">
    <source>
        <dbReference type="ARBA" id="ARBA00022448"/>
    </source>
</evidence>
<name>A0ABZ2YDF1_9BACT</name>
<dbReference type="InterPro" id="IPR004682">
    <property type="entry name" value="TRAP_DctP"/>
</dbReference>
<dbReference type="InterPro" id="IPR038404">
    <property type="entry name" value="TRAP_DctP_sf"/>
</dbReference>
<dbReference type="NCBIfam" id="TIGR00787">
    <property type="entry name" value="dctP"/>
    <property type="match status" value="1"/>
</dbReference>
<comment type="similarity">
    <text evidence="2">Belongs to the bacterial solute-binding protein 7 family.</text>
</comment>
<protein>
    <submittedName>
        <fullName evidence="5">TRAP transporter substrate-binding protein</fullName>
    </submittedName>
</protein>
<proteinExistence type="inferred from homology"/>
<evidence type="ECO:0000313" key="5">
    <source>
        <dbReference type="EMBL" id="WZL76348.1"/>
    </source>
</evidence>
<evidence type="ECO:0000313" key="6">
    <source>
        <dbReference type="Proteomes" id="UP001461341"/>
    </source>
</evidence>
<evidence type="ECO:0000256" key="2">
    <source>
        <dbReference type="ARBA" id="ARBA00009023"/>
    </source>
</evidence>